<dbReference type="PANTHER" id="PTHR28015:SF1">
    <property type="entry name" value="ATP SYNTHASE ASSEMBLY FACTOR FMC1, MITOCHONDRIAL"/>
    <property type="match status" value="1"/>
</dbReference>
<evidence type="ECO:0008006" key="3">
    <source>
        <dbReference type="Google" id="ProtNLM"/>
    </source>
</evidence>
<gene>
    <name evidence="1" type="ORF">XA68_13833</name>
</gene>
<organism evidence="1 2">
    <name type="scientific">Ophiocordyceps unilateralis</name>
    <name type="common">Zombie-ant fungus</name>
    <name type="synonym">Torrubia unilateralis</name>
    <dbReference type="NCBI Taxonomy" id="268505"/>
    <lineage>
        <taxon>Eukaryota</taxon>
        <taxon>Fungi</taxon>
        <taxon>Dikarya</taxon>
        <taxon>Ascomycota</taxon>
        <taxon>Pezizomycotina</taxon>
        <taxon>Sordariomycetes</taxon>
        <taxon>Hypocreomycetidae</taxon>
        <taxon>Hypocreales</taxon>
        <taxon>Ophiocordycipitaceae</taxon>
        <taxon>Ophiocordyceps</taxon>
    </lineage>
</organism>
<dbReference type="Pfam" id="PF13233">
    <property type="entry name" value="Complex1_LYR_2"/>
    <property type="match status" value="1"/>
</dbReference>
<reference evidence="1 2" key="1">
    <citation type="journal article" date="2015" name="BMC Genomics">
        <title>Gene expression during zombie ant biting behavior reflects the complexity underlying fungal parasitic behavioral manipulation.</title>
        <authorList>
            <person name="de Bekker C."/>
            <person name="Ohm R.A."/>
            <person name="Loreto R.G."/>
            <person name="Sebastian A."/>
            <person name="Albert I."/>
            <person name="Merrow M."/>
            <person name="Brachmann A."/>
            <person name="Hughes D.P."/>
        </authorList>
    </citation>
    <scope>NUCLEOTIDE SEQUENCE [LARGE SCALE GENOMIC DNA]</scope>
    <source>
        <strain evidence="1 2">SC16a</strain>
    </source>
</reference>
<accession>A0A2A9PME5</accession>
<dbReference type="GO" id="GO:0005759">
    <property type="term" value="C:mitochondrial matrix"/>
    <property type="evidence" value="ECO:0007669"/>
    <property type="project" value="TreeGrafter"/>
</dbReference>
<dbReference type="PANTHER" id="PTHR28015">
    <property type="entry name" value="ATP SYNTHASE ASSEMBLY FACTOR FMC1, MITOCHONDRIAL"/>
    <property type="match status" value="1"/>
</dbReference>
<dbReference type="EMBL" id="LAZP02000030">
    <property type="protein sequence ID" value="PFH62394.1"/>
    <property type="molecule type" value="Genomic_DNA"/>
</dbReference>
<evidence type="ECO:0000313" key="1">
    <source>
        <dbReference type="EMBL" id="PFH62394.1"/>
    </source>
</evidence>
<dbReference type="InterPro" id="IPR039196">
    <property type="entry name" value="Fmc1"/>
</dbReference>
<sequence length="110" mass="12251">MPIPSSASLRHLYRGLLRELPRHHPLLAGPPAPLQTYLRAAFTTKTAAATPAPVATDQLLVYLQSQRRYAALLKRYNPGLYMDQDERLRLSARRVGLSLPVTYGQSDGPE</sequence>
<name>A0A2A9PME5_OPHUN</name>
<dbReference type="AlphaFoldDB" id="A0A2A9PME5"/>
<dbReference type="STRING" id="268505.A0A2A9PME5"/>
<evidence type="ECO:0000313" key="2">
    <source>
        <dbReference type="Proteomes" id="UP000037136"/>
    </source>
</evidence>
<proteinExistence type="predicted"/>
<reference evidence="1 2" key="2">
    <citation type="journal article" date="2017" name="Sci. Rep.">
        <title>Ant-infecting Ophiocordyceps genomes reveal a high diversity of potential behavioral manipulation genes and a possible major role for enterotoxins.</title>
        <authorList>
            <person name="de Bekker C."/>
            <person name="Ohm R.A."/>
            <person name="Evans H.C."/>
            <person name="Brachmann A."/>
            <person name="Hughes D.P."/>
        </authorList>
    </citation>
    <scope>NUCLEOTIDE SEQUENCE [LARGE SCALE GENOMIC DNA]</scope>
    <source>
        <strain evidence="1 2">SC16a</strain>
    </source>
</reference>
<dbReference type="Proteomes" id="UP000037136">
    <property type="component" value="Unassembled WGS sequence"/>
</dbReference>
<protein>
    <recommendedName>
        <fullName evidence="3">Ras guanyl-nucleotide exchange factor RasGEF</fullName>
    </recommendedName>
</protein>
<keyword evidence="2" id="KW-1185">Reference proteome</keyword>
<dbReference type="GO" id="GO:0033615">
    <property type="term" value="P:mitochondrial proton-transporting ATP synthase complex assembly"/>
    <property type="evidence" value="ECO:0007669"/>
    <property type="project" value="InterPro"/>
</dbReference>
<dbReference type="OrthoDB" id="15893at2759"/>
<comment type="caution">
    <text evidence="1">The sequence shown here is derived from an EMBL/GenBank/DDBJ whole genome shotgun (WGS) entry which is preliminary data.</text>
</comment>